<dbReference type="Proteomes" id="UP001365542">
    <property type="component" value="Unassembled WGS sequence"/>
</dbReference>
<accession>A0AAV9XA90</accession>
<gene>
    <name evidence="1" type="ORF">TWF694_010165</name>
</gene>
<protein>
    <submittedName>
        <fullName evidence="1">Uncharacterized protein</fullName>
    </submittedName>
</protein>
<reference evidence="1 2" key="1">
    <citation type="submission" date="2019-10" db="EMBL/GenBank/DDBJ databases">
        <authorList>
            <person name="Palmer J.M."/>
        </authorList>
    </citation>
    <scope>NUCLEOTIDE SEQUENCE [LARGE SCALE GENOMIC DNA]</scope>
    <source>
        <strain evidence="1 2">TWF694</strain>
    </source>
</reference>
<keyword evidence="2" id="KW-1185">Reference proteome</keyword>
<evidence type="ECO:0000313" key="1">
    <source>
        <dbReference type="EMBL" id="KAK6538587.1"/>
    </source>
</evidence>
<dbReference type="AlphaFoldDB" id="A0AAV9XA90"/>
<proteinExistence type="predicted"/>
<name>A0AAV9XA90_9PEZI</name>
<evidence type="ECO:0000313" key="2">
    <source>
        <dbReference type="Proteomes" id="UP001365542"/>
    </source>
</evidence>
<sequence length="381" mass="40953">MCDKTSDQEGNAGNAIGVQCPSASLSEIDIPSNVDITAEVRFATNNFPEDEPPSVFMSINGVNAGAVQMDTGSTTITIGKQKWIEKFNGNWDTAINCKPGWKFLSSSRLLYSGYWVPTILTFQSEDGKGNFVDRLKSTVPVLVYDVLSLCPLFTNEQGGTCTKPTWTQTTNLDGLYMGVGFGREQQGGCTPDKNPLLNVQEVNGQNIVGSGNYRLGYILSATSLIWGLTATNIQGFNFTKLTLRQPTPYDDRDWAMATMTVSVNGGPFRQGPLLVDTGVKEMFLSSPDVPDPLLPSFPIDFQIPGTNGSLGGYTVTALDNDGHKSATSSIELTAPSLVDPTPTKPSGPEPVFLNTGSRFFYAYETAFDAAGGNWGTKPLAS</sequence>
<organism evidence="1 2">
    <name type="scientific">Orbilia ellipsospora</name>
    <dbReference type="NCBI Taxonomy" id="2528407"/>
    <lineage>
        <taxon>Eukaryota</taxon>
        <taxon>Fungi</taxon>
        <taxon>Dikarya</taxon>
        <taxon>Ascomycota</taxon>
        <taxon>Pezizomycotina</taxon>
        <taxon>Orbiliomycetes</taxon>
        <taxon>Orbiliales</taxon>
        <taxon>Orbiliaceae</taxon>
        <taxon>Orbilia</taxon>
    </lineage>
</organism>
<comment type="caution">
    <text evidence="1">The sequence shown here is derived from an EMBL/GenBank/DDBJ whole genome shotgun (WGS) entry which is preliminary data.</text>
</comment>
<dbReference type="EMBL" id="JAVHJO010000007">
    <property type="protein sequence ID" value="KAK6538587.1"/>
    <property type="molecule type" value="Genomic_DNA"/>
</dbReference>